<sequence>MPENIFSPADGLEDDFDPFAVDDSVIDQQDMEDDNPLDTVDYPTMRNMPQHMRHGAIYTPEKQGGVRAALESLFDHNPARRPVLLSIIELCEGGCASSEIIKRVDEAQTDNQSVYAPLTLCRMLERAGGLELERIEASEAREDIEGGVEYLEIKETPDPVWTATPEALELAREAREGREFRDIVLNRDKRYLEVYRGVLGLLEGAPRVRTDIEELVDSYDEVQQPRRFGGHFIDMLEKTGAITWADHKWTITDLGRAMLAELPEAV</sequence>
<organism evidence="1 2">
    <name type="scientific">Berryella intestinalis</name>
    <dbReference type="NCBI Taxonomy" id="1531429"/>
    <lineage>
        <taxon>Bacteria</taxon>
        <taxon>Bacillati</taxon>
        <taxon>Actinomycetota</taxon>
        <taxon>Coriobacteriia</taxon>
        <taxon>Eggerthellales</taxon>
        <taxon>Eggerthellaceae</taxon>
        <taxon>Berryella</taxon>
    </lineage>
</organism>
<dbReference type="EMBL" id="CP009302">
    <property type="protein sequence ID" value="AJC12658.1"/>
    <property type="molecule type" value="Genomic_DNA"/>
</dbReference>
<dbReference type="RefSeq" id="WP_039690098.1">
    <property type="nucleotide sequence ID" value="NZ_CP009302.1"/>
</dbReference>
<evidence type="ECO:0000313" key="2">
    <source>
        <dbReference type="Proteomes" id="UP000031121"/>
    </source>
</evidence>
<reference evidence="1 2" key="2">
    <citation type="journal article" date="2015" name="Genome Announc.">
        <title>Complete Genome Sequence of Coriobacteriaceae Strain 68-1-3, a Novel Mucus-Degrading Isolate from the Swine Intestinal Tract.</title>
        <authorList>
            <person name="Looft T."/>
            <person name="Bayles D.O."/>
            <person name="Alt D.P."/>
            <person name="Stanton T.B."/>
        </authorList>
    </citation>
    <scope>NUCLEOTIDE SEQUENCE [LARGE SCALE GENOMIC DNA]</scope>
    <source>
        <strain evidence="1 2">68-1-3</strain>
    </source>
</reference>
<proteinExistence type="predicted"/>
<reference evidence="2" key="1">
    <citation type="submission" date="2014-08" db="EMBL/GenBank/DDBJ databases">
        <title>Coriobacteriaceae sp. complete genome.</title>
        <authorList>
            <person name="Looft T."/>
            <person name="Bayles D.O."/>
            <person name="Stanton T.B."/>
        </authorList>
    </citation>
    <scope>NUCLEOTIDE SEQUENCE [LARGE SCALE GENOMIC DNA]</scope>
    <source>
        <strain evidence="2">68-1-3</strain>
    </source>
</reference>
<dbReference type="AlphaFoldDB" id="A0A0A8B775"/>
<dbReference type="STRING" id="1531429.JI75_08370"/>
<dbReference type="KEGG" id="cbac:JI75_08370"/>
<protein>
    <submittedName>
        <fullName evidence="1">Uncharacterized protein</fullName>
    </submittedName>
</protein>
<name>A0A0A8B775_9ACTN</name>
<accession>A0A0A8B775</accession>
<keyword evidence="2" id="KW-1185">Reference proteome</keyword>
<evidence type="ECO:0000313" key="1">
    <source>
        <dbReference type="EMBL" id="AJC12658.1"/>
    </source>
</evidence>
<gene>
    <name evidence="1" type="ORF">JI75_08370</name>
</gene>
<dbReference type="OrthoDB" id="3173188at2"/>
<dbReference type="Proteomes" id="UP000031121">
    <property type="component" value="Chromosome"/>
</dbReference>
<dbReference type="HOGENOM" id="CLU_081801_0_0_11"/>